<dbReference type="GO" id="GO:0003700">
    <property type="term" value="F:DNA-binding transcription factor activity"/>
    <property type="evidence" value="ECO:0007669"/>
    <property type="project" value="TreeGrafter"/>
</dbReference>
<dbReference type="Pfam" id="PF17940">
    <property type="entry name" value="TetR_C_31"/>
    <property type="match status" value="1"/>
</dbReference>
<dbReference type="InterPro" id="IPR009057">
    <property type="entry name" value="Homeodomain-like_sf"/>
</dbReference>
<accession>A0A852V4R1</accession>
<dbReference type="InterPro" id="IPR001647">
    <property type="entry name" value="HTH_TetR"/>
</dbReference>
<keyword evidence="5" id="KW-1185">Reference proteome</keyword>
<reference evidence="4 5" key="1">
    <citation type="submission" date="2020-07" db="EMBL/GenBank/DDBJ databases">
        <title>Sequencing the genomes of 1000 actinobacteria strains.</title>
        <authorList>
            <person name="Klenk H.-P."/>
        </authorList>
    </citation>
    <scope>NUCLEOTIDE SEQUENCE [LARGE SCALE GENOMIC DNA]</scope>
    <source>
        <strain evidence="4 5">DSM 45763</strain>
    </source>
</reference>
<evidence type="ECO:0000313" key="5">
    <source>
        <dbReference type="Proteomes" id="UP000576393"/>
    </source>
</evidence>
<evidence type="ECO:0000313" key="4">
    <source>
        <dbReference type="EMBL" id="NYF42184.1"/>
    </source>
</evidence>
<dbReference type="SUPFAM" id="SSF46689">
    <property type="entry name" value="Homeodomain-like"/>
    <property type="match status" value="1"/>
</dbReference>
<dbReference type="Pfam" id="PF00440">
    <property type="entry name" value="TetR_N"/>
    <property type="match status" value="1"/>
</dbReference>
<dbReference type="SUPFAM" id="SSF48498">
    <property type="entry name" value="Tetracyclin repressor-like, C-terminal domain"/>
    <property type="match status" value="1"/>
</dbReference>
<evidence type="ECO:0000256" key="2">
    <source>
        <dbReference type="PROSITE-ProRule" id="PRU00335"/>
    </source>
</evidence>
<feature type="domain" description="HTH tetR-type" evidence="3">
    <location>
        <begin position="9"/>
        <end position="69"/>
    </location>
</feature>
<dbReference type="InterPro" id="IPR041583">
    <property type="entry name" value="TetR_C_31"/>
</dbReference>
<dbReference type="Gene3D" id="1.10.357.10">
    <property type="entry name" value="Tetracycline Repressor, domain 2"/>
    <property type="match status" value="1"/>
</dbReference>
<comment type="caution">
    <text evidence="4">The sequence shown here is derived from an EMBL/GenBank/DDBJ whole genome shotgun (WGS) entry which is preliminary data.</text>
</comment>
<evidence type="ECO:0000259" key="3">
    <source>
        <dbReference type="PROSITE" id="PS50977"/>
    </source>
</evidence>
<proteinExistence type="predicted"/>
<dbReference type="InterPro" id="IPR050109">
    <property type="entry name" value="HTH-type_TetR-like_transc_reg"/>
</dbReference>
<dbReference type="PANTHER" id="PTHR30055:SF226">
    <property type="entry name" value="HTH-TYPE TRANSCRIPTIONAL REGULATOR PKSA"/>
    <property type="match status" value="1"/>
</dbReference>
<name>A0A852V4R1_9ACTN</name>
<dbReference type="PROSITE" id="PS50977">
    <property type="entry name" value="HTH_TETR_2"/>
    <property type="match status" value="1"/>
</dbReference>
<keyword evidence="1 2" id="KW-0238">DNA-binding</keyword>
<dbReference type="GO" id="GO:0000976">
    <property type="term" value="F:transcription cis-regulatory region binding"/>
    <property type="evidence" value="ECO:0007669"/>
    <property type="project" value="TreeGrafter"/>
</dbReference>
<protein>
    <submittedName>
        <fullName evidence="4">AcrR family transcriptional regulator</fullName>
    </submittedName>
</protein>
<dbReference type="EMBL" id="JACCCO010000002">
    <property type="protein sequence ID" value="NYF42184.1"/>
    <property type="molecule type" value="Genomic_DNA"/>
</dbReference>
<evidence type="ECO:0000256" key="1">
    <source>
        <dbReference type="ARBA" id="ARBA00023125"/>
    </source>
</evidence>
<dbReference type="RefSeq" id="WP_179824581.1">
    <property type="nucleotide sequence ID" value="NZ_JACCCO010000002.1"/>
</dbReference>
<dbReference type="AlphaFoldDB" id="A0A852V4R1"/>
<dbReference type="InterPro" id="IPR036271">
    <property type="entry name" value="Tet_transcr_reg_TetR-rel_C_sf"/>
</dbReference>
<gene>
    <name evidence="4" type="ORF">HDA43_004385</name>
</gene>
<feature type="DNA-binding region" description="H-T-H motif" evidence="2">
    <location>
        <begin position="32"/>
        <end position="51"/>
    </location>
</feature>
<dbReference type="Proteomes" id="UP000576393">
    <property type="component" value="Unassembled WGS sequence"/>
</dbReference>
<dbReference type="PRINTS" id="PR00455">
    <property type="entry name" value="HTHTETR"/>
</dbReference>
<dbReference type="PANTHER" id="PTHR30055">
    <property type="entry name" value="HTH-TYPE TRANSCRIPTIONAL REGULATOR RUTR"/>
    <property type="match status" value="1"/>
</dbReference>
<organism evidence="4 5">
    <name type="scientific">Streptosporangium sandarakinum</name>
    <dbReference type="NCBI Taxonomy" id="1260955"/>
    <lineage>
        <taxon>Bacteria</taxon>
        <taxon>Bacillati</taxon>
        <taxon>Actinomycetota</taxon>
        <taxon>Actinomycetes</taxon>
        <taxon>Streptosporangiales</taxon>
        <taxon>Streptosporangiaceae</taxon>
        <taxon>Streptosporangium</taxon>
    </lineage>
</organism>
<sequence length="196" mass="21171">MKTSAERGREVRRKLLDAAADLIPERGWTAVSTRILAERAGVAPGLVHYHFPSLQALLNEAALDVIGRVVAETGPLLERAETLDDGLEGMLGALDAFTGSDPVSVLFTETYLAAARDEDLRRELTALVTRFRRELAGWLRARGQEAPEETASVLAAALDGMMLHRPLNPELTSAAVAPVLRRLLTRPGGDDRRAGG</sequence>